<gene>
    <name evidence="4" type="ORF">H9872_10975</name>
</gene>
<feature type="transmembrane region" description="Helical" evidence="1">
    <location>
        <begin position="243"/>
        <end position="264"/>
    </location>
</feature>
<evidence type="ECO:0000259" key="3">
    <source>
        <dbReference type="Pfam" id="PF19124"/>
    </source>
</evidence>
<keyword evidence="1" id="KW-1133">Transmembrane helix</keyword>
<evidence type="ECO:0000313" key="5">
    <source>
        <dbReference type="Proteomes" id="UP000824229"/>
    </source>
</evidence>
<dbReference type="EMBL" id="JAHLFQ010000258">
    <property type="protein sequence ID" value="MBU3805258.1"/>
    <property type="molecule type" value="Genomic_DNA"/>
</dbReference>
<feature type="transmembrane region" description="Helical" evidence="1">
    <location>
        <begin position="194"/>
        <end position="211"/>
    </location>
</feature>
<evidence type="ECO:0000256" key="1">
    <source>
        <dbReference type="SAM" id="Phobius"/>
    </source>
</evidence>
<feature type="transmembrane region" description="Helical" evidence="1">
    <location>
        <begin position="270"/>
        <end position="290"/>
    </location>
</feature>
<comment type="caution">
    <text evidence="4">The sequence shown here is derived from an EMBL/GenBank/DDBJ whole genome shotgun (WGS) entry which is preliminary data.</text>
</comment>
<dbReference type="InterPro" id="IPR043831">
    <property type="entry name" value="DUF5808"/>
</dbReference>
<accession>A0A9E2KEU4</accession>
<feature type="domain" description="DUF5808" evidence="3">
    <location>
        <begin position="323"/>
        <end position="348"/>
    </location>
</feature>
<feature type="transmembrane region" description="Helical" evidence="1">
    <location>
        <begin position="147"/>
        <end position="164"/>
    </location>
</feature>
<feature type="domain" description="DUF1648" evidence="2">
    <location>
        <begin position="153"/>
        <end position="191"/>
    </location>
</feature>
<reference evidence="4" key="1">
    <citation type="journal article" date="2021" name="PeerJ">
        <title>Extensive microbial diversity within the chicken gut microbiome revealed by metagenomics and culture.</title>
        <authorList>
            <person name="Gilroy R."/>
            <person name="Ravi A."/>
            <person name="Getino M."/>
            <person name="Pursley I."/>
            <person name="Horton D.L."/>
            <person name="Alikhan N.F."/>
            <person name="Baker D."/>
            <person name="Gharbi K."/>
            <person name="Hall N."/>
            <person name="Watson M."/>
            <person name="Adriaenssens E.M."/>
            <person name="Foster-Nyarko E."/>
            <person name="Jarju S."/>
            <person name="Secka A."/>
            <person name="Antonio M."/>
            <person name="Oren A."/>
            <person name="Chaudhuri R.R."/>
            <person name="La Ragione R."/>
            <person name="Hildebrand F."/>
            <person name="Pallen M.J."/>
        </authorList>
    </citation>
    <scope>NUCLEOTIDE SEQUENCE</scope>
    <source>
        <strain evidence="4">B5-657</strain>
    </source>
</reference>
<dbReference type="Proteomes" id="UP000824229">
    <property type="component" value="Unassembled WGS sequence"/>
</dbReference>
<dbReference type="InterPro" id="IPR012867">
    <property type="entry name" value="DUF1648"/>
</dbReference>
<feature type="transmembrane region" description="Helical" evidence="1">
    <location>
        <begin position="349"/>
        <end position="368"/>
    </location>
</feature>
<keyword evidence="1" id="KW-0812">Transmembrane</keyword>
<proteinExistence type="predicted"/>
<feature type="transmembrane region" description="Helical" evidence="1">
    <location>
        <begin position="6"/>
        <end position="28"/>
    </location>
</feature>
<dbReference type="GO" id="GO:0009636">
    <property type="term" value="P:response to toxic substance"/>
    <property type="evidence" value="ECO:0007669"/>
    <property type="project" value="TreeGrafter"/>
</dbReference>
<dbReference type="AlphaFoldDB" id="A0A9E2KEU4"/>
<name>A0A9E2KEU4_9FIRM</name>
<evidence type="ECO:0000259" key="2">
    <source>
        <dbReference type="Pfam" id="PF07853"/>
    </source>
</evidence>
<keyword evidence="1" id="KW-0472">Membrane</keyword>
<feature type="transmembrane region" description="Helical" evidence="1">
    <location>
        <begin position="56"/>
        <end position="76"/>
    </location>
</feature>
<evidence type="ECO:0000313" key="4">
    <source>
        <dbReference type="EMBL" id="MBU3805258.1"/>
    </source>
</evidence>
<organism evidence="4 5">
    <name type="scientific">Candidatus Cellulosilyticum pullistercoris</name>
    <dbReference type="NCBI Taxonomy" id="2838521"/>
    <lineage>
        <taxon>Bacteria</taxon>
        <taxon>Bacillati</taxon>
        <taxon>Bacillota</taxon>
        <taxon>Clostridia</taxon>
        <taxon>Lachnospirales</taxon>
        <taxon>Cellulosilyticaceae</taxon>
        <taxon>Cellulosilyticum</taxon>
    </lineage>
</organism>
<sequence>MNDSILTIVITLFTQIIVFLACTFSPYISMRGVFFGVRLNEAYKKNKVITCITKTYLLRCTAAFILSLIATLWYMLNHSSENQIAFAMVLSIFIFIGLCFVFFVKAHNQIKAFANTLEAPSNEITKTVVDTDFMKEKHRLRKYFRRLYILPLLLVVGSILYTFLNYSKLPEMIPTHWNLLGEADNWQVKSPMNLAMNSLMQLILLIILFYTSDHIFTTRGKLDTNNYETSKQSVIRYLQGMGYSFYAMTLSIVLIFTLITFSMVNGTSLSVGFMVLGLILPLLASVYMFITWYRYKKNMPSHTSYSPEDEESHWIWGSFYYNPNDPSLFIEKRYGIGWTINLGTLAGKIIMIITLLCIIGSIFLPLMLS</sequence>
<dbReference type="Pfam" id="PF19124">
    <property type="entry name" value="DUF5808"/>
    <property type="match status" value="1"/>
</dbReference>
<feature type="transmembrane region" description="Helical" evidence="1">
    <location>
        <begin position="82"/>
        <end position="104"/>
    </location>
</feature>
<dbReference type="PANTHER" id="PTHR37810:SF9">
    <property type="entry name" value="MEMBRANE PROTEIN"/>
    <property type="match status" value="1"/>
</dbReference>
<reference evidence="4" key="2">
    <citation type="submission" date="2021-04" db="EMBL/GenBank/DDBJ databases">
        <authorList>
            <person name="Gilroy R."/>
        </authorList>
    </citation>
    <scope>NUCLEOTIDE SEQUENCE</scope>
    <source>
        <strain evidence="4">B5-657</strain>
    </source>
</reference>
<protein>
    <submittedName>
        <fullName evidence="4">DUF1648 domain-containing protein</fullName>
    </submittedName>
</protein>
<dbReference type="PANTHER" id="PTHR37810">
    <property type="entry name" value="IMMUNITY PROTEIN SDPI"/>
    <property type="match status" value="1"/>
</dbReference>
<dbReference type="Pfam" id="PF07853">
    <property type="entry name" value="DUF1648"/>
    <property type="match status" value="1"/>
</dbReference>